<keyword evidence="10" id="KW-1185">Reference proteome</keyword>
<feature type="domain" description="ABC transmembrane type-1" evidence="8">
    <location>
        <begin position="108"/>
        <end position="324"/>
    </location>
</feature>
<comment type="similarity">
    <text evidence="7">Belongs to the binding-protein-dependent transport system permease family.</text>
</comment>
<feature type="transmembrane region" description="Helical" evidence="7">
    <location>
        <begin position="301"/>
        <end position="324"/>
    </location>
</feature>
<feature type="transmembrane region" description="Helical" evidence="7">
    <location>
        <begin position="110"/>
        <end position="136"/>
    </location>
</feature>
<protein>
    <submittedName>
        <fullName evidence="9">ABC transporter permease</fullName>
    </submittedName>
</protein>
<dbReference type="PANTHER" id="PTHR30465:SF55">
    <property type="entry name" value="OLIGOPEPTIDE ABC TRANSPORTER, PERMEASE PROTEIN"/>
    <property type="match status" value="1"/>
</dbReference>
<keyword evidence="6 7" id="KW-0472">Membrane</keyword>
<feature type="transmembrane region" description="Helical" evidence="7">
    <location>
        <begin position="157"/>
        <end position="177"/>
    </location>
</feature>
<dbReference type="InterPro" id="IPR000515">
    <property type="entry name" value="MetI-like"/>
</dbReference>
<evidence type="ECO:0000259" key="8">
    <source>
        <dbReference type="PROSITE" id="PS50928"/>
    </source>
</evidence>
<dbReference type="RefSeq" id="WP_106336222.1">
    <property type="nucleotide sequence ID" value="NZ_PVZS01000007.1"/>
</dbReference>
<sequence>MSGYLAYLAKRLGQFVLVVFIGVNLAYVVTHATPIDPVEQSISAATSFGNTAPEAIEQMRQSLKELYGLGGSWSQQYLTFWSRILRADFGPSLSAFPTPVSALIGRALPWTMGLLIVSTVVTWALGNLLGGLAGYYQRNRALKLMGVVAMGLHPIPYYIVALVLLIVFGFVWPVLPINGGSAMNLPQGWTWAYASSVLLHSILPALSLILIGVGSWFLGMRSLVSNIVTEDYVQFAELGGVNRERILGSYVMRNALGPQVTGLAMSLGGIFNGAIITEKVFGYPGVGTLLVDAVYAGDYGLVLGVTTISILGVSIGVLAIDLLYPLLDPRVQVR</sequence>
<comment type="caution">
    <text evidence="9">The sequence shown here is derived from an EMBL/GenBank/DDBJ whole genome shotgun (WGS) entry which is preliminary data.</text>
</comment>
<gene>
    <name evidence="9" type="ORF">SLNSH_08390</name>
</gene>
<dbReference type="GO" id="GO:0005886">
    <property type="term" value="C:plasma membrane"/>
    <property type="evidence" value="ECO:0007669"/>
    <property type="project" value="UniProtKB-SubCell"/>
</dbReference>
<proteinExistence type="inferred from homology"/>
<dbReference type="PROSITE" id="PS50928">
    <property type="entry name" value="ABC_TM1"/>
    <property type="match status" value="1"/>
</dbReference>
<dbReference type="CDD" id="cd06261">
    <property type="entry name" value="TM_PBP2"/>
    <property type="match status" value="1"/>
</dbReference>
<keyword evidence="2 7" id="KW-0813">Transport</keyword>
<reference evidence="10" key="1">
    <citation type="submission" date="2018-03" db="EMBL/GenBank/DDBJ databases">
        <authorList>
            <person name="Sun L."/>
            <person name="Liu H."/>
            <person name="Chen W."/>
            <person name="Huang K."/>
            <person name="Liu W."/>
            <person name="Gao X."/>
        </authorList>
    </citation>
    <scope>NUCLEOTIDE SEQUENCE [LARGE SCALE GENOMIC DNA]</scope>
    <source>
        <strain evidence="10">SH9</strain>
    </source>
</reference>
<name>A0A2T1HVB1_9HYPH</name>
<keyword evidence="5 7" id="KW-1133">Transmembrane helix</keyword>
<evidence type="ECO:0000256" key="4">
    <source>
        <dbReference type="ARBA" id="ARBA00022692"/>
    </source>
</evidence>
<accession>A0A2T1HVB1</accession>
<dbReference type="PANTHER" id="PTHR30465">
    <property type="entry name" value="INNER MEMBRANE ABC TRANSPORTER"/>
    <property type="match status" value="1"/>
</dbReference>
<evidence type="ECO:0000256" key="5">
    <source>
        <dbReference type="ARBA" id="ARBA00022989"/>
    </source>
</evidence>
<feature type="transmembrane region" description="Helical" evidence="7">
    <location>
        <begin position="197"/>
        <end position="218"/>
    </location>
</feature>
<evidence type="ECO:0000256" key="1">
    <source>
        <dbReference type="ARBA" id="ARBA00004651"/>
    </source>
</evidence>
<evidence type="ECO:0000256" key="7">
    <source>
        <dbReference type="RuleBase" id="RU363032"/>
    </source>
</evidence>
<keyword evidence="3" id="KW-1003">Cell membrane</keyword>
<comment type="subcellular location">
    <subcellularLocation>
        <location evidence="1 7">Cell membrane</location>
        <topology evidence="1 7">Multi-pass membrane protein</topology>
    </subcellularLocation>
</comment>
<dbReference type="Pfam" id="PF00528">
    <property type="entry name" value="BPD_transp_1"/>
    <property type="match status" value="1"/>
</dbReference>
<organism evidence="9 10">
    <name type="scientific">Alsobacter soli</name>
    <dbReference type="NCBI Taxonomy" id="2109933"/>
    <lineage>
        <taxon>Bacteria</taxon>
        <taxon>Pseudomonadati</taxon>
        <taxon>Pseudomonadota</taxon>
        <taxon>Alphaproteobacteria</taxon>
        <taxon>Hyphomicrobiales</taxon>
        <taxon>Alsobacteraceae</taxon>
        <taxon>Alsobacter</taxon>
    </lineage>
</organism>
<dbReference type="SUPFAM" id="SSF161098">
    <property type="entry name" value="MetI-like"/>
    <property type="match status" value="1"/>
</dbReference>
<evidence type="ECO:0000313" key="9">
    <source>
        <dbReference type="EMBL" id="PSC05587.1"/>
    </source>
</evidence>
<evidence type="ECO:0000256" key="2">
    <source>
        <dbReference type="ARBA" id="ARBA00022448"/>
    </source>
</evidence>
<feature type="transmembrane region" description="Helical" evidence="7">
    <location>
        <begin position="260"/>
        <end position="281"/>
    </location>
</feature>
<evidence type="ECO:0000256" key="6">
    <source>
        <dbReference type="ARBA" id="ARBA00023136"/>
    </source>
</evidence>
<dbReference type="Proteomes" id="UP000239772">
    <property type="component" value="Unassembled WGS sequence"/>
</dbReference>
<feature type="transmembrane region" description="Helical" evidence="7">
    <location>
        <begin position="12"/>
        <end position="30"/>
    </location>
</feature>
<keyword evidence="4 7" id="KW-0812">Transmembrane</keyword>
<dbReference type="InterPro" id="IPR035906">
    <property type="entry name" value="MetI-like_sf"/>
</dbReference>
<dbReference type="EMBL" id="PVZS01000007">
    <property type="protein sequence ID" value="PSC05587.1"/>
    <property type="molecule type" value="Genomic_DNA"/>
</dbReference>
<evidence type="ECO:0000313" key="10">
    <source>
        <dbReference type="Proteomes" id="UP000239772"/>
    </source>
</evidence>
<dbReference type="OrthoDB" id="9778910at2"/>
<evidence type="ECO:0000256" key="3">
    <source>
        <dbReference type="ARBA" id="ARBA00022475"/>
    </source>
</evidence>
<dbReference type="GO" id="GO:0055085">
    <property type="term" value="P:transmembrane transport"/>
    <property type="evidence" value="ECO:0007669"/>
    <property type="project" value="InterPro"/>
</dbReference>
<dbReference type="AlphaFoldDB" id="A0A2T1HVB1"/>